<evidence type="ECO:0000313" key="2">
    <source>
        <dbReference type="EMBL" id="BDT03387.1"/>
    </source>
</evidence>
<protein>
    <recommendedName>
        <fullName evidence="1">CinA C-terminal domain-containing protein</fullName>
    </recommendedName>
</protein>
<gene>
    <name evidence="2" type="ORF">SHM_10330</name>
</gene>
<dbReference type="Pfam" id="PF02464">
    <property type="entry name" value="CinA"/>
    <property type="match status" value="1"/>
</dbReference>
<dbReference type="InterPro" id="IPR036653">
    <property type="entry name" value="CinA-like_C"/>
</dbReference>
<reference evidence="2 3" key="1">
    <citation type="journal article" date="2022" name="Front. Microbiol.">
        <title>Male-killing mechanisms vary between Spiroplasma species.</title>
        <authorList>
            <person name="Arai H."/>
            <person name="Inoue M."/>
            <person name="Kageyama D."/>
        </authorList>
    </citation>
    <scope>NUCLEOTIDE SEQUENCE [LARGE SCALE GENOMIC DNA]</scope>
    <source>
        <strain evidence="3">sHm</strain>
    </source>
</reference>
<dbReference type="Gene3D" id="3.90.950.20">
    <property type="entry name" value="CinA-like"/>
    <property type="match status" value="1"/>
</dbReference>
<dbReference type="InterPro" id="IPR008136">
    <property type="entry name" value="CinA_C"/>
</dbReference>
<name>A0ABM8BU48_9MOLU</name>
<feature type="domain" description="CinA C-terminal" evidence="1">
    <location>
        <begin position="1"/>
        <end position="72"/>
    </location>
</feature>
<organism evidence="2 3">
    <name type="scientific">Spiroplasma ixodetis</name>
    <dbReference type="NCBI Taxonomy" id="2141"/>
    <lineage>
        <taxon>Bacteria</taxon>
        <taxon>Bacillati</taxon>
        <taxon>Mycoplasmatota</taxon>
        <taxon>Mollicutes</taxon>
        <taxon>Entomoplasmatales</taxon>
        <taxon>Spiroplasmataceae</taxon>
        <taxon>Spiroplasma</taxon>
    </lineage>
</organism>
<proteinExistence type="predicted"/>
<evidence type="ECO:0000259" key="1">
    <source>
        <dbReference type="Pfam" id="PF02464"/>
    </source>
</evidence>
<dbReference type="Proteomes" id="UP001163387">
    <property type="component" value="Chromosome"/>
</dbReference>
<dbReference type="EMBL" id="AP026933">
    <property type="protein sequence ID" value="BDT03387.1"/>
    <property type="molecule type" value="Genomic_DNA"/>
</dbReference>
<accession>A0ABM8BU48</accession>
<dbReference type="SUPFAM" id="SSF142433">
    <property type="entry name" value="CinA-like"/>
    <property type="match status" value="1"/>
</dbReference>
<evidence type="ECO:0000313" key="3">
    <source>
        <dbReference type="Proteomes" id="UP001163387"/>
    </source>
</evidence>
<keyword evidence="3" id="KW-1185">Reference proteome</keyword>
<sequence>MALNTQKILKTNIAISFTGNAGPNALENKPVGLVYVGIVINDNVWCEVLNISGNRNEIRSTIVAKAVVILKKRTSPHMYLWRE</sequence>